<dbReference type="SUPFAM" id="SSF55124">
    <property type="entry name" value="Nitrite/Sulfite reductase N-terminal domain-like"/>
    <property type="match status" value="2"/>
</dbReference>
<gene>
    <name evidence="9" type="ORF">LXT12_00770</name>
</gene>
<keyword evidence="2" id="KW-0349">Heme</keyword>
<dbReference type="Pfam" id="PF03460">
    <property type="entry name" value="NIR_SIR_ferr"/>
    <property type="match status" value="2"/>
</dbReference>
<evidence type="ECO:0000256" key="5">
    <source>
        <dbReference type="ARBA" id="ARBA00023004"/>
    </source>
</evidence>
<accession>A0ABS8X8M5</accession>
<feature type="domain" description="Nitrite/sulphite reductase 4Fe-4S" evidence="7">
    <location>
        <begin position="129"/>
        <end position="279"/>
    </location>
</feature>
<keyword evidence="10" id="KW-1185">Reference proteome</keyword>
<name>A0ABS8X8M5_9BURK</name>
<dbReference type="Gene3D" id="3.30.413.10">
    <property type="entry name" value="Sulfite Reductase Hemoprotein, domain 1"/>
    <property type="match status" value="2"/>
</dbReference>
<dbReference type="RefSeq" id="WP_233388496.1">
    <property type="nucleotide sequence ID" value="NZ_JAJTWT010000001.1"/>
</dbReference>
<evidence type="ECO:0000313" key="10">
    <source>
        <dbReference type="Proteomes" id="UP001201463"/>
    </source>
</evidence>
<dbReference type="InterPro" id="IPR045854">
    <property type="entry name" value="NO2/SO3_Rdtase_4Fe4S_sf"/>
</dbReference>
<feature type="domain" description="Nitrite/Sulfite reductase ferredoxin-like" evidence="8">
    <location>
        <begin position="353"/>
        <end position="408"/>
    </location>
</feature>
<evidence type="ECO:0000256" key="6">
    <source>
        <dbReference type="ARBA" id="ARBA00023014"/>
    </source>
</evidence>
<dbReference type="InterPro" id="IPR006067">
    <property type="entry name" value="NO2/SO3_Rdtase_4Fe4S_dom"/>
</dbReference>
<evidence type="ECO:0000259" key="8">
    <source>
        <dbReference type="Pfam" id="PF03460"/>
    </source>
</evidence>
<keyword evidence="1" id="KW-0004">4Fe-4S</keyword>
<dbReference type="InterPro" id="IPR005117">
    <property type="entry name" value="NiRdtase/SiRdtase_haem-b_fer"/>
</dbReference>
<feature type="domain" description="Nitrite/Sulfite reductase ferredoxin-like" evidence="8">
    <location>
        <begin position="53"/>
        <end position="121"/>
    </location>
</feature>
<keyword evidence="6" id="KW-0411">Iron-sulfur</keyword>
<reference evidence="9 10" key="1">
    <citation type="submission" date="2021-12" db="EMBL/GenBank/DDBJ databases">
        <title>Genome seq of p7.</title>
        <authorList>
            <person name="Seo T."/>
        </authorList>
    </citation>
    <scope>NUCLEOTIDE SEQUENCE [LARGE SCALE GENOMIC DNA]</scope>
    <source>
        <strain evidence="9 10">P7</strain>
    </source>
</reference>
<dbReference type="Pfam" id="PF01077">
    <property type="entry name" value="NIR_SIR"/>
    <property type="match status" value="2"/>
</dbReference>
<organism evidence="9 10">
    <name type="scientific">Pelomonas caseinilytica</name>
    <dbReference type="NCBI Taxonomy" id="2906763"/>
    <lineage>
        <taxon>Bacteria</taxon>
        <taxon>Pseudomonadati</taxon>
        <taxon>Pseudomonadota</taxon>
        <taxon>Betaproteobacteria</taxon>
        <taxon>Burkholderiales</taxon>
        <taxon>Sphaerotilaceae</taxon>
        <taxon>Roseateles</taxon>
    </lineage>
</organism>
<evidence type="ECO:0000256" key="1">
    <source>
        <dbReference type="ARBA" id="ARBA00022485"/>
    </source>
</evidence>
<evidence type="ECO:0000256" key="3">
    <source>
        <dbReference type="ARBA" id="ARBA00022723"/>
    </source>
</evidence>
<keyword evidence="4" id="KW-0560">Oxidoreductase</keyword>
<comment type="caution">
    <text evidence="9">The sequence shown here is derived from an EMBL/GenBank/DDBJ whole genome shotgun (WGS) entry which is preliminary data.</text>
</comment>
<dbReference type="PANTHER" id="PTHR32439:SF9">
    <property type="entry name" value="BLR3264 PROTEIN"/>
    <property type="match status" value="1"/>
</dbReference>
<evidence type="ECO:0000313" key="9">
    <source>
        <dbReference type="EMBL" id="MCE4535793.1"/>
    </source>
</evidence>
<evidence type="ECO:0000256" key="4">
    <source>
        <dbReference type="ARBA" id="ARBA00023002"/>
    </source>
</evidence>
<dbReference type="SUPFAM" id="SSF56014">
    <property type="entry name" value="Nitrite and sulphite reductase 4Fe-4S domain-like"/>
    <property type="match status" value="2"/>
</dbReference>
<dbReference type="InterPro" id="IPR036136">
    <property type="entry name" value="Nit/Sulf_reduc_fer-like_dom_sf"/>
</dbReference>
<evidence type="ECO:0000259" key="7">
    <source>
        <dbReference type="Pfam" id="PF01077"/>
    </source>
</evidence>
<dbReference type="EMBL" id="JAJTWT010000001">
    <property type="protein sequence ID" value="MCE4535793.1"/>
    <property type="molecule type" value="Genomic_DNA"/>
</dbReference>
<feature type="domain" description="Nitrite/sulphite reductase 4Fe-4S" evidence="7">
    <location>
        <begin position="423"/>
        <end position="561"/>
    </location>
</feature>
<keyword evidence="5" id="KW-0408">Iron</keyword>
<keyword evidence="3" id="KW-0479">Metal-binding</keyword>
<dbReference type="Proteomes" id="UP001201463">
    <property type="component" value="Unassembled WGS sequence"/>
</dbReference>
<dbReference type="PANTHER" id="PTHR32439">
    <property type="entry name" value="FERREDOXIN--NITRITE REDUCTASE, CHLOROPLASTIC"/>
    <property type="match status" value="1"/>
</dbReference>
<sequence>MYQYTDFDRRFVHARAAQYRDQLERHLNGQLGTDEFRALRLQNGWYIQRHAPMLRVAVPYGELSSRQLRQLARIAREYDVVSEGPFKGQGGYGHFTTRQNLQYNWIPLDKSADVMELLAEVDMHGIQTSGNCIRNITSDAFAGIAPDEIVDPRPYCEILRQWSTLHPEFAHLPRKFKIAVSGATEDRAAIGWHDIGLQLKRNAAGEVGFQVFVGGGMGRTPIPGVEINAFVPWQQILVYIEAIVRCYNLAGRRDNLYKARIKILVKAEGRKFFDAVNAEFARILADDPAGHEQIIPQAELDRVKASFVDPEGITALAEPSLDSTDPAFTRWLERNVHGHRVAGHRAVTLSLKRVGIPPGDTSADVMDTAAALADRFSHGELRVTHRQNLVLPWVKASDLPELFQAARAAGFATANAGLLTDQIACPGGDYCALANARSLPLAAEIAERYQDPDELEDLGELDLHISGCINSCGHHHSGHIGILGVDKDGAEWYQLTLGGSDGSTLSGPTVAGKVIGPSFAADEIADAIDAVIETYKRERQAGERFVDAVKRLGLDPFKTAANAVRTSTAKAQA</sequence>
<proteinExistence type="predicted"/>
<evidence type="ECO:0000256" key="2">
    <source>
        <dbReference type="ARBA" id="ARBA00022617"/>
    </source>
</evidence>
<dbReference type="InterPro" id="IPR051329">
    <property type="entry name" value="NIR_SIR_4Fe-4S"/>
</dbReference>
<protein>
    <submittedName>
        <fullName evidence="9">Nitrite/sulfite reductase</fullName>
    </submittedName>
</protein>
<dbReference type="Gene3D" id="3.90.480.20">
    <property type="match status" value="2"/>
</dbReference>